<organism evidence="1 2">
    <name type="scientific">Yersinia enterocolitica</name>
    <dbReference type="NCBI Taxonomy" id="630"/>
    <lineage>
        <taxon>Bacteria</taxon>
        <taxon>Pseudomonadati</taxon>
        <taxon>Pseudomonadota</taxon>
        <taxon>Gammaproteobacteria</taxon>
        <taxon>Enterobacterales</taxon>
        <taxon>Yersiniaceae</taxon>
        <taxon>Yersinia</taxon>
    </lineage>
</organism>
<dbReference type="RefSeq" id="WP_050130340.1">
    <property type="nucleotide sequence ID" value="NZ_CAKODN010000002.1"/>
</dbReference>
<dbReference type="EMBL" id="CPZF01000002">
    <property type="protein sequence ID" value="CNF29286.1"/>
    <property type="molecule type" value="Genomic_DNA"/>
</dbReference>
<proteinExistence type="predicted"/>
<sequence>MSHLALIDEWVASLDLAIAQQDWEQIEGVNSQVAEFLANLPENALSATERLAMQGLKECYQRAYECCGVQQHQLKDEIARMRAAQDGITAYAMMAITAYQDMAQHEEVR</sequence>
<reference evidence="1 2" key="1">
    <citation type="submission" date="2015-03" db="EMBL/GenBank/DDBJ databases">
        <authorList>
            <consortium name="Pathogen Informatics"/>
            <person name="Murphy D."/>
        </authorList>
    </citation>
    <scope>NUCLEOTIDE SEQUENCE [LARGE SCALE GENOMIC DNA]</scope>
    <source>
        <strain evidence="1 2">IP27818</strain>
    </source>
</reference>
<dbReference type="AlphaFoldDB" id="A0A9P1V4W8"/>
<keyword evidence="1" id="KW-0969">Cilium</keyword>
<keyword evidence="1" id="KW-0282">Flagellum</keyword>
<evidence type="ECO:0000313" key="2">
    <source>
        <dbReference type="Proteomes" id="UP000041356"/>
    </source>
</evidence>
<dbReference type="Proteomes" id="UP000041356">
    <property type="component" value="Unassembled WGS sequence"/>
</dbReference>
<name>A0A9P1V4W8_YEREN</name>
<gene>
    <name evidence="1" type="ORF">ERS137939_01154</name>
</gene>
<protein>
    <submittedName>
        <fullName evidence="1">Flagellar protein lafD</fullName>
    </submittedName>
</protein>
<comment type="caution">
    <text evidence="1">The sequence shown here is derived from an EMBL/GenBank/DDBJ whole genome shotgun (WGS) entry which is preliminary data.</text>
</comment>
<keyword evidence="1" id="KW-0966">Cell projection</keyword>
<accession>A0A9P1V4W8</accession>
<evidence type="ECO:0000313" key="1">
    <source>
        <dbReference type="EMBL" id="CNF29286.1"/>
    </source>
</evidence>